<feature type="compositionally biased region" description="Acidic residues" evidence="1">
    <location>
        <begin position="78"/>
        <end position="93"/>
    </location>
</feature>
<dbReference type="RefSeq" id="XP_004340708.1">
    <property type="nucleotide sequence ID" value="XM_004340660.1"/>
</dbReference>
<proteinExistence type="predicted"/>
<dbReference type="GeneID" id="14919449"/>
<dbReference type="KEGG" id="acan:ACA1_393510"/>
<organism evidence="2 3">
    <name type="scientific">Acanthamoeba castellanii (strain ATCC 30010 / Neff)</name>
    <dbReference type="NCBI Taxonomy" id="1257118"/>
    <lineage>
        <taxon>Eukaryota</taxon>
        <taxon>Amoebozoa</taxon>
        <taxon>Discosea</taxon>
        <taxon>Longamoebia</taxon>
        <taxon>Centramoebida</taxon>
        <taxon>Acanthamoebidae</taxon>
        <taxon>Acanthamoeba</taxon>
    </lineage>
</organism>
<feature type="region of interest" description="Disordered" evidence="1">
    <location>
        <begin position="78"/>
        <end position="125"/>
    </location>
</feature>
<reference evidence="2 3" key="1">
    <citation type="journal article" date="2013" name="Genome Biol.">
        <title>Genome of Acanthamoeba castellanii highlights extensive lateral gene transfer and early evolution of tyrosine kinase signaling.</title>
        <authorList>
            <person name="Clarke M."/>
            <person name="Lohan A.J."/>
            <person name="Liu B."/>
            <person name="Lagkouvardos I."/>
            <person name="Roy S."/>
            <person name="Zafar N."/>
            <person name="Bertelli C."/>
            <person name="Schilde C."/>
            <person name="Kianianmomeni A."/>
            <person name="Burglin T.R."/>
            <person name="Frech C."/>
            <person name="Turcotte B."/>
            <person name="Kopec K.O."/>
            <person name="Synnott J.M."/>
            <person name="Choo C."/>
            <person name="Paponov I."/>
            <person name="Finkler A."/>
            <person name="Soon Heng Tan C."/>
            <person name="Hutchins A.P."/>
            <person name="Weinmeier T."/>
            <person name="Rattei T."/>
            <person name="Chu J.S."/>
            <person name="Gimenez G."/>
            <person name="Irimia M."/>
            <person name="Rigden D.J."/>
            <person name="Fitzpatrick D.A."/>
            <person name="Lorenzo-Morales J."/>
            <person name="Bateman A."/>
            <person name="Chiu C.H."/>
            <person name="Tang P."/>
            <person name="Hegemann P."/>
            <person name="Fromm H."/>
            <person name="Raoult D."/>
            <person name="Greub G."/>
            <person name="Miranda-Saavedra D."/>
            <person name="Chen N."/>
            <person name="Nash P."/>
            <person name="Ginger M.L."/>
            <person name="Horn M."/>
            <person name="Schaap P."/>
            <person name="Caler L."/>
            <person name="Loftus B."/>
        </authorList>
    </citation>
    <scope>NUCLEOTIDE SEQUENCE [LARGE SCALE GENOMIC DNA]</scope>
    <source>
        <strain evidence="2 3">Neff</strain>
    </source>
</reference>
<accession>L8H0B5</accession>
<keyword evidence="3" id="KW-1185">Reference proteome</keyword>
<dbReference type="Proteomes" id="UP000011083">
    <property type="component" value="Unassembled WGS sequence"/>
</dbReference>
<dbReference type="VEuPathDB" id="AmoebaDB:ACA1_393510"/>
<protein>
    <submittedName>
        <fullName evidence="2">Uncharacterized protein</fullName>
    </submittedName>
</protein>
<name>L8H0B5_ACACF</name>
<gene>
    <name evidence="2" type="ORF">ACA1_393510</name>
</gene>
<feature type="compositionally biased region" description="Low complexity" evidence="1">
    <location>
        <begin position="108"/>
        <end position="125"/>
    </location>
</feature>
<evidence type="ECO:0000313" key="3">
    <source>
        <dbReference type="Proteomes" id="UP000011083"/>
    </source>
</evidence>
<sequence>MRYMLRLEEENQTPRLFDALYPFRQSNAEGASKIDANRTLLREQPSRTKWVRNRREQFVQHQHLLRRLVRAAPAANIGDEDVDEDGDGDEVDNDSATTRTRKRKRRAAASSSSPSSTTSTSATTSGLWEEAARLLPTPFALEKGTLRSLRDLNTRVGLEVVRNTQPPRGAHQLAQHLAHAYPVLMGPLALERAFTLAGQSRWRDAYDSLEK</sequence>
<dbReference type="AlphaFoldDB" id="L8H0B5"/>
<evidence type="ECO:0000313" key="2">
    <source>
        <dbReference type="EMBL" id="ELR18665.1"/>
    </source>
</evidence>
<dbReference type="EMBL" id="KB007948">
    <property type="protein sequence ID" value="ELR18665.1"/>
    <property type="molecule type" value="Genomic_DNA"/>
</dbReference>
<evidence type="ECO:0000256" key="1">
    <source>
        <dbReference type="SAM" id="MobiDB-lite"/>
    </source>
</evidence>